<proteinExistence type="predicted"/>
<protein>
    <submittedName>
        <fullName evidence="1">Uncharacterized protein</fullName>
    </submittedName>
</protein>
<gene>
    <name evidence="1" type="ORF">FGL98_22280</name>
</gene>
<dbReference type="AlphaFoldDB" id="A0A563DS92"/>
<keyword evidence="2" id="KW-1185">Reference proteome</keyword>
<accession>A0A563DS92</accession>
<reference evidence="1 2" key="2">
    <citation type="submission" date="2019-08" db="EMBL/GenBank/DDBJ databases">
        <title>Jejuicoccus antrihumi gen. nov., sp. nov., a new member of the family Dermacoccaceae isolated from a cave.</title>
        <authorList>
            <person name="Schumann P."/>
            <person name="Kim I.S."/>
        </authorList>
    </citation>
    <scope>NUCLEOTIDE SEQUENCE [LARGE SCALE GENOMIC DNA]</scope>
    <source>
        <strain evidence="1 2">C5-26</strain>
    </source>
</reference>
<evidence type="ECO:0000313" key="2">
    <source>
        <dbReference type="Proteomes" id="UP000320244"/>
    </source>
</evidence>
<dbReference type="OrthoDB" id="3722818at2"/>
<sequence length="264" mass="28343">MSVADFLQLDDRATLDGARDKWATWTAGQPRLGLAARVDDLREQLAAADRLTADSVLAALAPMAAEAGQDDHDAALVLCWALLPGACRLAAHLRRGLGEEVDCAVAGQLWIEVRTFPFERLDRVAANILANTRVGVLRRFEAYSRMGRMTASTVSVDPARLGTWMSAEQEGAGPPGQELLEVLDWACQARVISVADRGLLLALVHEADTVPVRAARELGGLAGNELSERVAAQWGVTSRTVRRRARKSVAALAAHASDYVDVSA</sequence>
<organism evidence="1 2">
    <name type="scientific">Leekyejoonella antrihumi</name>
    <dbReference type="NCBI Taxonomy" id="1660198"/>
    <lineage>
        <taxon>Bacteria</taxon>
        <taxon>Bacillati</taxon>
        <taxon>Actinomycetota</taxon>
        <taxon>Actinomycetes</taxon>
        <taxon>Micrococcales</taxon>
        <taxon>Dermacoccaceae</taxon>
        <taxon>Leekyejoonella</taxon>
    </lineage>
</organism>
<dbReference type="Proteomes" id="UP000320244">
    <property type="component" value="Unassembled WGS sequence"/>
</dbReference>
<dbReference type="RefSeq" id="WP_146320654.1">
    <property type="nucleotide sequence ID" value="NZ_VCQV01000048.1"/>
</dbReference>
<evidence type="ECO:0000313" key="1">
    <source>
        <dbReference type="EMBL" id="TWP33128.1"/>
    </source>
</evidence>
<reference evidence="1 2" key="1">
    <citation type="submission" date="2019-05" db="EMBL/GenBank/DDBJ databases">
        <authorList>
            <person name="Lee S.D."/>
        </authorList>
    </citation>
    <scope>NUCLEOTIDE SEQUENCE [LARGE SCALE GENOMIC DNA]</scope>
    <source>
        <strain evidence="1 2">C5-26</strain>
    </source>
</reference>
<dbReference type="EMBL" id="VCQV01000048">
    <property type="protein sequence ID" value="TWP33128.1"/>
    <property type="molecule type" value="Genomic_DNA"/>
</dbReference>
<comment type="caution">
    <text evidence="1">The sequence shown here is derived from an EMBL/GenBank/DDBJ whole genome shotgun (WGS) entry which is preliminary data.</text>
</comment>
<name>A0A563DS92_9MICO</name>